<keyword evidence="2" id="KW-1185">Reference proteome</keyword>
<dbReference type="EMBL" id="FMYM01000004">
    <property type="protein sequence ID" value="SDB94215.1"/>
    <property type="molecule type" value="Genomic_DNA"/>
</dbReference>
<sequence>MVTVLPFSHTWPYEVSGKDIYVSACPYCGQEQVLTQIGSRQLERMKEQKKVEWVMPCCHAIFPILEADDDYFWADEPLRK</sequence>
<gene>
    <name evidence="1" type="ORF">SAMN05421737_1044</name>
</gene>
<proteinExistence type="predicted"/>
<dbReference type="Proteomes" id="UP000242662">
    <property type="component" value="Unassembled WGS sequence"/>
</dbReference>
<organism evidence="1 2">
    <name type="scientific">Shouchella lonarensis</name>
    <dbReference type="NCBI Taxonomy" id="1464122"/>
    <lineage>
        <taxon>Bacteria</taxon>
        <taxon>Bacillati</taxon>
        <taxon>Bacillota</taxon>
        <taxon>Bacilli</taxon>
        <taxon>Bacillales</taxon>
        <taxon>Bacillaceae</taxon>
        <taxon>Shouchella</taxon>
    </lineage>
</organism>
<evidence type="ECO:0000313" key="1">
    <source>
        <dbReference type="EMBL" id="SDB94215.1"/>
    </source>
</evidence>
<dbReference type="AlphaFoldDB" id="A0A1G6HJX3"/>
<dbReference type="STRING" id="1464122.SAMN05421737_1044"/>
<name>A0A1G6HJX3_9BACI</name>
<protein>
    <submittedName>
        <fullName evidence="1">Uncharacterized protein</fullName>
    </submittedName>
</protein>
<evidence type="ECO:0000313" key="2">
    <source>
        <dbReference type="Proteomes" id="UP000242662"/>
    </source>
</evidence>
<accession>A0A1G6HJX3</accession>
<reference evidence="2" key="1">
    <citation type="submission" date="2016-09" db="EMBL/GenBank/DDBJ databases">
        <authorList>
            <person name="Varghese N."/>
            <person name="Submissions S."/>
        </authorList>
    </citation>
    <scope>NUCLEOTIDE SEQUENCE [LARGE SCALE GENOMIC DNA]</scope>
    <source>
        <strain evidence="2">25nlg</strain>
    </source>
</reference>